<accession>E1QT22</accession>
<feature type="domain" description="Flavin reductase like" evidence="4">
    <location>
        <begin position="31"/>
        <end position="172"/>
    </location>
</feature>
<reference evidence="6" key="2">
    <citation type="journal article" date="2010" name="Stand. Genomic Sci.">
        <title>Complete genome sequence of Vulcanisaeta distributa type strain (IC-017T).</title>
        <authorList>
            <person name="Mavromatis K."/>
            <person name="Sikorski J."/>
            <person name="Pabst E."/>
            <person name="Teshima H."/>
            <person name="Lapidus A."/>
            <person name="Lucas S."/>
            <person name="Nolan M."/>
            <person name="Glavina Del Rio T."/>
            <person name="Cheng J."/>
            <person name="Bruce D."/>
            <person name="Goodwin L."/>
            <person name="Pitluck S."/>
            <person name="Liolios K."/>
            <person name="Ivanova N."/>
            <person name="Mikhailova N."/>
            <person name="Pati A."/>
            <person name="Chen A."/>
            <person name="Palaniappan K."/>
            <person name="Land M."/>
            <person name="Hauser L."/>
            <person name="Chang Y."/>
            <person name="Jeffries C."/>
            <person name="Rohde M."/>
            <person name="Spring S."/>
            <person name="Goker M."/>
            <person name="Wirth R."/>
            <person name="Woyke T."/>
            <person name="Bristow J."/>
            <person name="Eisen J."/>
            <person name="Markowitz V."/>
            <person name="Hugenholtz P."/>
            <person name="Klenk H."/>
            <person name="Kyrpides N."/>
        </authorList>
    </citation>
    <scope>NUCLEOTIDE SEQUENCE [LARGE SCALE GENOMIC DNA]</scope>
    <source>
        <strain evidence="6">DSM 14429 / JCM 11212 / NBRC 100878 / IC-017</strain>
    </source>
</reference>
<comment type="cofactor">
    <cofactor evidence="1">
        <name>FMN</name>
        <dbReference type="ChEBI" id="CHEBI:58210"/>
    </cofactor>
</comment>
<dbReference type="AlphaFoldDB" id="E1QT22"/>
<evidence type="ECO:0000256" key="1">
    <source>
        <dbReference type="ARBA" id="ARBA00001917"/>
    </source>
</evidence>
<dbReference type="PANTHER" id="PTHR43567">
    <property type="entry name" value="FLAVOREDOXIN-RELATED-RELATED"/>
    <property type="match status" value="1"/>
</dbReference>
<evidence type="ECO:0000256" key="3">
    <source>
        <dbReference type="ARBA" id="ARBA00038054"/>
    </source>
</evidence>
<keyword evidence="2" id="KW-0285">Flavoprotein</keyword>
<gene>
    <name evidence="5" type="ordered locus">Vdis_1503</name>
</gene>
<evidence type="ECO:0000256" key="2">
    <source>
        <dbReference type="ARBA" id="ARBA00022630"/>
    </source>
</evidence>
<dbReference type="STRING" id="572478.Vdis_1503"/>
<evidence type="ECO:0000313" key="5">
    <source>
        <dbReference type="EMBL" id="ADN50889.1"/>
    </source>
</evidence>
<evidence type="ECO:0000313" key="6">
    <source>
        <dbReference type="Proteomes" id="UP000006681"/>
    </source>
</evidence>
<dbReference type="Proteomes" id="UP000006681">
    <property type="component" value="Chromosome"/>
</dbReference>
<dbReference type="InterPro" id="IPR002563">
    <property type="entry name" value="Flavin_Rdtase-like_dom"/>
</dbReference>
<dbReference type="RefSeq" id="WP_013336614.1">
    <property type="nucleotide sequence ID" value="NC_014537.1"/>
</dbReference>
<dbReference type="KEGG" id="vdi:Vdis_1503"/>
<sequence length="206" mass="23412">MNNIERRGTKLLNAVESLCVSFIEYKGVFYRLLHPRPTILLITLCPGDRVNAMPASWNLPISEEPPTIGVAVYREAFTYQCLNHHPEATINIPSIDQVDLIYQLGSVSGKDVDKIREFQIQLVPSDVIKVPTWRDAIAVYETRVMNRLDVGESTLFVFEVLKVKVKPGIADEWSIDFSKTNIPLHGAGRVFYRVDPRKVFARKSLK</sequence>
<name>E1QT22_VULDI</name>
<dbReference type="HOGENOM" id="CLU_059021_5_3_2"/>
<dbReference type="Pfam" id="PF01613">
    <property type="entry name" value="Flavin_Reduct"/>
    <property type="match status" value="1"/>
</dbReference>
<dbReference type="Gene3D" id="2.30.110.10">
    <property type="entry name" value="Electron Transport, Fmn-binding Protein, Chain A"/>
    <property type="match status" value="1"/>
</dbReference>
<dbReference type="InterPro" id="IPR012349">
    <property type="entry name" value="Split_barrel_FMN-bd"/>
</dbReference>
<keyword evidence="6" id="KW-1185">Reference proteome</keyword>
<dbReference type="OrthoDB" id="8522at2157"/>
<evidence type="ECO:0000259" key="4">
    <source>
        <dbReference type="SMART" id="SM00903"/>
    </source>
</evidence>
<dbReference type="PANTHER" id="PTHR43567:SF1">
    <property type="entry name" value="FLAVOREDOXIN"/>
    <property type="match status" value="1"/>
</dbReference>
<dbReference type="SMART" id="SM00903">
    <property type="entry name" value="Flavin_Reduct"/>
    <property type="match status" value="1"/>
</dbReference>
<dbReference type="InterPro" id="IPR052174">
    <property type="entry name" value="Flavoredoxin"/>
</dbReference>
<proteinExistence type="inferred from homology"/>
<reference evidence="5 6" key="1">
    <citation type="journal article" date="2010" name="Stand. Genomic Sci.">
        <title>Complete genome sequence of Vulcanisaeta distributa type strain (IC-017).</title>
        <authorList>
            <person name="Mavromatis K."/>
            <person name="Sikorski J."/>
            <person name="Pabst E."/>
            <person name="Teshima H."/>
            <person name="Lapidus A."/>
            <person name="Lucas S."/>
            <person name="Nolan M."/>
            <person name="Glavina Del Rio T."/>
            <person name="Cheng J.F."/>
            <person name="Bruce D."/>
            <person name="Goodwin L."/>
            <person name="Pitluck S."/>
            <person name="Liolios K."/>
            <person name="Ivanova N."/>
            <person name="Mikhailova N."/>
            <person name="Pati A."/>
            <person name="Chen A."/>
            <person name="Palaniappan K."/>
            <person name="Land M."/>
            <person name="Hauser L."/>
            <person name="Chang Y.J."/>
            <person name="Jeffries C.D."/>
            <person name="Rohde M."/>
            <person name="Spring S."/>
            <person name="Goker M."/>
            <person name="Wirth R."/>
            <person name="Woyke T."/>
            <person name="Bristow J."/>
            <person name="Eisen J.A."/>
            <person name="Markowitz V."/>
            <person name="Hugenholtz P."/>
            <person name="Klenk H.P."/>
            <person name="Kyrpides N.C."/>
        </authorList>
    </citation>
    <scope>NUCLEOTIDE SEQUENCE [LARGE SCALE GENOMIC DNA]</scope>
    <source>
        <strain evidence="6">DSM 14429 / JCM 11212 / NBRC 100878 / IC-017</strain>
    </source>
</reference>
<dbReference type="GO" id="GO:0010181">
    <property type="term" value="F:FMN binding"/>
    <property type="evidence" value="ECO:0007669"/>
    <property type="project" value="InterPro"/>
</dbReference>
<dbReference type="SUPFAM" id="SSF50475">
    <property type="entry name" value="FMN-binding split barrel"/>
    <property type="match status" value="1"/>
</dbReference>
<dbReference type="EMBL" id="CP002100">
    <property type="protein sequence ID" value="ADN50889.1"/>
    <property type="molecule type" value="Genomic_DNA"/>
</dbReference>
<dbReference type="eggNOG" id="arCOG02017">
    <property type="taxonomic scope" value="Archaea"/>
</dbReference>
<organism evidence="5 6">
    <name type="scientific">Vulcanisaeta distributa (strain DSM 14429 / JCM 11212 / NBRC 100878 / IC-017)</name>
    <dbReference type="NCBI Taxonomy" id="572478"/>
    <lineage>
        <taxon>Archaea</taxon>
        <taxon>Thermoproteota</taxon>
        <taxon>Thermoprotei</taxon>
        <taxon>Thermoproteales</taxon>
        <taxon>Thermoproteaceae</taxon>
        <taxon>Vulcanisaeta</taxon>
    </lineage>
</organism>
<protein>
    <submittedName>
        <fullName evidence="5">Flavin reductase domain protein FMN-binding protein</fullName>
    </submittedName>
</protein>
<dbReference type="GeneID" id="9752440"/>
<comment type="similarity">
    <text evidence="3">Belongs to the flavoredoxin family.</text>
</comment>